<gene>
    <name evidence="1" type="ORF">CDV36_001401</name>
</gene>
<comment type="caution">
    <text evidence="1">The sequence shown here is derived from an EMBL/GenBank/DDBJ whole genome shotgun (WGS) entry which is preliminary data.</text>
</comment>
<evidence type="ECO:0000313" key="1">
    <source>
        <dbReference type="EMBL" id="RMJ18975.1"/>
    </source>
</evidence>
<protein>
    <submittedName>
        <fullName evidence="1">Uncharacterized protein</fullName>
    </submittedName>
</protein>
<dbReference type="Proteomes" id="UP000277212">
    <property type="component" value="Unassembled WGS sequence"/>
</dbReference>
<accession>A0A3M2SNV6</accession>
<organism evidence="1 2">
    <name type="scientific">Fusarium kuroshium</name>
    <dbReference type="NCBI Taxonomy" id="2010991"/>
    <lineage>
        <taxon>Eukaryota</taxon>
        <taxon>Fungi</taxon>
        <taxon>Dikarya</taxon>
        <taxon>Ascomycota</taxon>
        <taxon>Pezizomycotina</taxon>
        <taxon>Sordariomycetes</taxon>
        <taxon>Hypocreomycetidae</taxon>
        <taxon>Hypocreales</taxon>
        <taxon>Nectriaceae</taxon>
        <taxon>Fusarium</taxon>
        <taxon>Fusarium solani species complex</taxon>
    </lineage>
</organism>
<dbReference type="AlphaFoldDB" id="A0A3M2SNV6"/>
<evidence type="ECO:0000313" key="2">
    <source>
        <dbReference type="Proteomes" id="UP000277212"/>
    </source>
</evidence>
<dbReference type="EMBL" id="NKUJ01000013">
    <property type="protein sequence ID" value="RMJ18975.1"/>
    <property type="molecule type" value="Genomic_DNA"/>
</dbReference>
<sequence>MRYENHASEFGSLDLYDAVKLLSENEKHSIYGAPLMCSELFKMPCMYSPKLATAFRNTKHPLVVVN</sequence>
<reference evidence="1 2" key="1">
    <citation type="submission" date="2017-06" db="EMBL/GenBank/DDBJ databases">
        <title>Comparative genomic analysis of Ambrosia Fusariam Clade fungi.</title>
        <authorList>
            <person name="Stajich J.E."/>
            <person name="Carrillo J."/>
            <person name="Kijimoto T."/>
            <person name="Eskalen A."/>
            <person name="O'Donnell K."/>
            <person name="Kasson M."/>
        </authorList>
    </citation>
    <scope>NUCLEOTIDE SEQUENCE [LARGE SCALE GENOMIC DNA]</scope>
    <source>
        <strain evidence="1">UCR3666</strain>
    </source>
</reference>
<keyword evidence="2" id="KW-1185">Reference proteome</keyword>
<name>A0A3M2SNV6_9HYPO</name>
<proteinExistence type="predicted"/>